<organism evidence="1 2">
    <name type="scientific">Cardiocondyla obscurior</name>
    <dbReference type="NCBI Taxonomy" id="286306"/>
    <lineage>
        <taxon>Eukaryota</taxon>
        <taxon>Metazoa</taxon>
        <taxon>Ecdysozoa</taxon>
        <taxon>Arthropoda</taxon>
        <taxon>Hexapoda</taxon>
        <taxon>Insecta</taxon>
        <taxon>Pterygota</taxon>
        <taxon>Neoptera</taxon>
        <taxon>Endopterygota</taxon>
        <taxon>Hymenoptera</taxon>
        <taxon>Apocrita</taxon>
        <taxon>Aculeata</taxon>
        <taxon>Formicoidea</taxon>
        <taxon>Formicidae</taxon>
        <taxon>Myrmicinae</taxon>
        <taxon>Cardiocondyla</taxon>
    </lineage>
</organism>
<evidence type="ECO:0000313" key="2">
    <source>
        <dbReference type="Proteomes" id="UP001430953"/>
    </source>
</evidence>
<gene>
    <name evidence="1" type="ORF">PUN28_002196</name>
</gene>
<dbReference type="AlphaFoldDB" id="A0AAW2GT19"/>
<name>A0AAW2GT19_9HYME</name>
<evidence type="ECO:0000313" key="1">
    <source>
        <dbReference type="EMBL" id="KAL0130374.1"/>
    </source>
</evidence>
<dbReference type="EMBL" id="JADYXP020000002">
    <property type="protein sequence ID" value="KAL0130374.1"/>
    <property type="molecule type" value="Genomic_DNA"/>
</dbReference>
<accession>A0AAW2GT19</accession>
<dbReference type="Proteomes" id="UP001430953">
    <property type="component" value="Unassembled WGS sequence"/>
</dbReference>
<proteinExistence type="predicted"/>
<reference evidence="1 2" key="1">
    <citation type="submission" date="2023-03" db="EMBL/GenBank/DDBJ databases">
        <title>High recombination rates correlate with genetic variation in Cardiocondyla obscurior ants.</title>
        <authorList>
            <person name="Errbii M."/>
        </authorList>
    </citation>
    <scope>NUCLEOTIDE SEQUENCE [LARGE SCALE GENOMIC DNA]</scope>
    <source>
        <strain evidence="1">Alpha-2009</strain>
        <tissue evidence="1">Whole body</tissue>
    </source>
</reference>
<comment type="caution">
    <text evidence="1">The sequence shown here is derived from an EMBL/GenBank/DDBJ whole genome shotgun (WGS) entry which is preliminary data.</text>
</comment>
<sequence>MARPQNSETVGMFTLLNCLKAKTNIFKPVKEQCLQYFLDLITYYKEQVEQNYCLRLEDAVTLDHLMTLGGVGDMINELELFNENGTMTAVLTMLENNCMLYRINKVVEILLRP</sequence>
<keyword evidence="2" id="KW-1185">Reference proteome</keyword>
<protein>
    <submittedName>
        <fullName evidence="1">Uncharacterized protein</fullName>
    </submittedName>
</protein>